<keyword evidence="5 8" id="KW-0812">Transmembrane</keyword>
<dbReference type="PIRSF" id="PIRSF006603">
    <property type="entry name" value="DinF"/>
    <property type="match status" value="1"/>
</dbReference>
<feature type="transmembrane region" description="Helical" evidence="8">
    <location>
        <begin position="284"/>
        <end position="306"/>
    </location>
</feature>
<keyword evidence="10" id="KW-1185">Reference proteome</keyword>
<feature type="transmembrane region" description="Helical" evidence="8">
    <location>
        <begin position="60"/>
        <end position="83"/>
    </location>
</feature>
<dbReference type="InterPro" id="IPR002528">
    <property type="entry name" value="MATE_fam"/>
</dbReference>
<evidence type="ECO:0000256" key="8">
    <source>
        <dbReference type="SAM" id="Phobius"/>
    </source>
</evidence>
<dbReference type="GO" id="GO:0015297">
    <property type="term" value="F:antiporter activity"/>
    <property type="evidence" value="ECO:0007669"/>
    <property type="project" value="InterPro"/>
</dbReference>
<evidence type="ECO:0000256" key="3">
    <source>
        <dbReference type="ARBA" id="ARBA00022448"/>
    </source>
</evidence>
<dbReference type="CDD" id="cd13136">
    <property type="entry name" value="MATE_DinF_like"/>
    <property type="match status" value="1"/>
</dbReference>
<evidence type="ECO:0000256" key="1">
    <source>
        <dbReference type="ARBA" id="ARBA00004651"/>
    </source>
</evidence>
<evidence type="ECO:0000256" key="2">
    <source>
        <dbReference type="ARBA" id="ARBA00010199"/>
    </source>
</evidence>
<comment type="subcellular location">
    <subcellularLocation>
        <location evidence="1">Cell membrane</location>
        <topology evidence="1">Multi-pass membrane protein</topology>
    </subcellularLocation>
</comment>
<dbReference type="Proteomes" id="UP000610966">
    <property type="component" value="Unassembled WGS sequence"/>
</dbReference>
<accession>A0A8J3W051</accession>
<dbReference type="NCBIfam" id="TIGR00797">
    <property type="entry name" value="matE"/>
    <property type="match status" value="1"/>
</dbReference>
<evidence type="ECO:0000256" key="4">
    <source>
        <dbReference type="ARBA" id="ARBA00022475"/>
    </source>
</evidence>
<dbReference type="GO" id="GO:0042910">
    <property type="term" value="F:xenobiotic transmembrane transporter activity"/>
    <property type="evidence" value="ECO:0007669"/>
    <property type="project" value="InterPro"/>
</dbReference>
<evidence type="ECO:0000313" key="10">
    <source>
        <dbReference type="Proteomes" id="UP000610966"/>
    </source>
</evidence>
<name>A0A8J3W051_9ACTN</name>
<feature type="transmembrane region" description="Helical" evidence="8">
    <location>
        <begin position="146"/>
        <end position="168"/>
    </location>
</feature>
<keyword evidence="4" id="KW-1003">Cell membrane</keyword>
<protein>
    <submittedName>
        <fullName evidence="9">MATE family efflux transporter</fullName>
    </submittedName>
</protein>
<sequence>MPRTDEPAEPAVEAVEQDRRRRSHDREILRLAVPAFGALVAEPLFLLTDSVIVGRLPDPALGALGVAGAALAALVGLCVFLAYATTASVARQVGAGDVRQAMRQGIDGLWLAAAIGLVVSAACWPLAPFIVHLFGATGELAAQAVTYLRVSLFGIPAMLLVLAGTGVLRGMQDTRTPLVVSVASFALNGLLSLWFVLGLGWGIAGSAWGTVAAQALSAAVYLTLVVRTARRHGAPLRPDLVGLRAAGAAGFALVIRTACLQTVLLVATSIATRMGDDQIGAHTIAARIWTFLAFALDAIAIAGQAITGRTLGAGDAAATRDATARMVRWGIACGLVFCAAVLLTRPLVPGVFDANAGVTAHLLAVLWPVALFQPVAGVVFVLDGVLIGAGDQRYLAWAGLWATIAYLPFAALAGAAGSMVALWLALGAWMVARLITLGIRAYGTAWLVTGA</sequence>
<feature type="transmembrane region" description="Helical" evidence="8">
    <location>
        <begin position="247"/>
        <end position="272"/>
    </location>
</feature>
<feature type="transmembrane region" description="Helical" evidence="8">
    <location>
        <begin position="28"/>
        <end position="48"/>
    </location>
</feature>
<dbReference type="Pfam" id="PF01554">
    <property type="entry name" value="MatE"/>
    <property type="match status" value="2"/>
</dbReference>
<dbReference type="GO" id="GO:0005886">
    <property type="term" value="C:plasma membrane"/>
    <property type="evidence" value="ECO:0007669"/>
    <property type="project" value="UniProtKB-SubCell"/>
</dbReference>
<keyword evidence="7 8" id="KW-0472">Membrane</keyword>
<proteinExistence type="inferred from homology"/>
<dbReference type="PANTHER" id="PTHR42893:SF46">
    <property type="entry name" value="PROTEIN DETOXIFICATION 44, CHLOROPLASTIC"/>
    <property type="match status" value="1"/>
</dbReference>
<feature type="transmembrane region" description="Helical" evidence="8">
    <location>
        <begin position="327"/>
        <end position="348"/>
    </location>
</feature>
<keyword evidence="3" id="KW-0813">Transport</keyword>
<feature type="transmembrane region" description="Helical" evidence="8">
    <location>
        <begin position="180"/>
        <end position="201"/>
    </location>
</feature>
<evidence type="ECO:0000256" key="5">
    <source>
        <dbReference type="ARBA" id="ARBA00022692"/>
    </source>
</evidence>
<feature type="transmembrane region" description="Helical" evidence="8">
    <location>
        <begin position="394"/>
        <end position="414"/>
    </location>
</feature>
<reference evidence="9" key="1">
    <citation type="submission" date="2021-01" db="EMBL/GenBank/DDBJ databases">
        <title>Whole genome shotgun sequence of Sphaerimonospora thailandensis NBRC 107569.</title>
        <authorList>
            <person name="Komaki H."/>
            <person name="Tamura T."/>
        </authorList>
    </citation>
    <scope>NUCLEOTIDE SEQUENCE</scope>
    <source>
        <strain evidence="9">NBRC 107569</strain>
    </source>
</reference>
<feature type="transmembrane region" description="Helical" evidence="8">
    <location>
        <begin position="109"/>
        <end position="134"/>
    </location>
</feature>
<feature type="transmembrane region" description="Helical" evidence="8">
    <location>
        <begin position="420"/>
        <end position="439"/>
    </location>
</feature>
<comment type="similarity">
    <text evidence="2">Belongs to the multi antimicrobial extrusion (MATE) (TC 2.A.66.1) family.</text>
</comment>
<evidence type="ECO:0000256" key="7">
    <source>
        <dbReference type="ARBA" id="ARBA00023136"/>
    </source>
</evidence>
<dbReference type="AlphaFoldDB" id="A0A8J3W051"/>
<feature type="transmembrane region" description="Helical" evidence="8">
    <location>
        <begin position="360"/>
        <end position="382"/>
    </location>
</feature>
<gene>
    <name evidence="9" type="ORF">Mth01_34450</name>
</gene>
<dbReference type="PANTHER" id="PTHR42893">
    <property type="entry name" value="PROTEIN DETOXIFICATION 44, CHLOROPLASTIC-RELATED"/>
    <property type="match status" value="1"/>
</dbReference>
<organism evidence="9 10">
    <name type="scientific">Sphaerimonospora thailandensis</name>
    <dbReference type="NCBI Taxonomy" id="795644"/>
    <lineage>
        <taxon>Bacteria</taxon>
        <taxon>Bacillati</taxon>
        <taxon>Actinomycetota</taxon>
        <taxon>Actinomycetes</taxon>
        <taxon>Streptosporangiales</taxon>
        <taxon>Streptosporangiaceae</taxon>
        <taxon>Sphaerimonospora</taxon>
    </lineage>
</organism>
<dbReference type="InterPro" id="IPR044644">
    <property type="entry name" value="DinF-like"/>
</dbReference>
<keyword evidence="6 8" id="KW-1133">Transmembrane helix</keyword>
<dbReference type="RefSeq" id="WP_204016896.1">
    <property type="nucleotide sequence ID" value="NZ_BOOG01000031.1"/>
</dbReference>
<evidence type="ECO:0000313" key="9">
    <source>
        <dbReference type="EMBL" id="GIH71192.1"/>
    </source>
</evidence>
<evidence type="ECO:0000256" key="6">
    <source>
        <dbReference type="ARBA" id="ARBA00022989"/>
    </source>
</evidence>
<dbReference type="EMBL" id="BOOG01000031">
    <property type="protein sequence ID" value="GIH71192.1"/>
    <property type="molecule type" value="Genomic_DNA"/>
</dbReference>
<feature type="transmembrane region" description="Helical" evidence="8">
    <location>
        <begin position="207"/>
        <end position="226"/>
    </location>
</feature>
<comment type="caution">
    <text evidence="9">The sequence shown here is derived from an EMBL/GenBank/DDBJ whole genome shotgun (WGS) entry which is preliminary data.</text>
</comment>
<dbReference type="InterPro" id="IPR048279">
    <property type="entry name" value="MdtK-like"/>
</dbReference>